<dbReference type="InterPro" id="IPR017592">
    <property type="entry name" value="Pilus_assmbl_Flp-typ_CpaB"/>
</dbReference>
<feature type="transmembrane region" description="Helical" evidence="2">
    <location>
        <begin position="9"/>
        <end position="29"/>
    </location>
</feature>
<keyword evidence="5" id="KW-1185">Reference proteome</keyword>
<organism evidence="4 5">
    <name type="scientific">Anaerocolumna chitinilytica</name>
    <dbReference type="NCBI Taxonomy" id="1727145"/>
    <lineage>
        <taxon>Bacteria</taxon>
        <taxon>Bacillati</taxon>
        <taxon>Bacillota</taxon>
        <taxon>Clostridia</taxon>
        <taxon>Lachnospirales</taxon>
        <taxon>Lachnospiraceae</taxon>
        <taxon>Anaerocolumna</taxon>
    </lineage>
</organism>
<dbReference type="KEGG" id="acht:bsdcttw_14400"/>
<dbReference type="NCBIfam" id="TIGR03177">
    <property type="entry name" value="pilus_cpaB"/>
    <property type="match status" value="1"/>
</dbReference>
<gene>
    <name evidence="4" type="ORF">bsdcttw_14400</name>
</gene>
<evidence type="ECO:0000256" key="1">
    <source>
        <dbReference type="SAM" id="MobiDB-lite"/>
    </source>
</evidence>
<reference evidence="4 5" key="2">
    <citation type="submission" date="2020-08" db="EMBL/GenBank/DDBJ databases">
        <authorList>
            <person name="Ueki A."/>
            <person name="Tonouchi A."/>
        </authorList>
    </citation>
    <scope>NUCLEOTIDE SEQUENCE [LARGE SCALE GENOMIC DNA]</scope>
    <source>
        <strain evidence="4 5">CTTW</strain>
    </source>
</reference>
<dbReference type="RefSeq" id="WP_185258729.1">
    <property type="nucleotide sequence ID" value="NZ_AP023368.1"/>
</dbReference>
<dbReference type="Pfam" id="PF16976">
    <property type="entry name" value="RcpC"/>
    <property type="match status" value="1"/>
</dbReference>
<sequence>MKYLKNKTVIGIIAIVVGLLLCFIVSPLYNRASEAKTKVVRVEKFIEKGSLISKSDVKVVEVGSYNMQDDVLHTEKDVVGKYAVDNMYQDENILKTKLSDEPLSGMEYLEGMNGTYGAISITLQSFAAGLSGKLLPGDIVSVISTSDTTQDTNIMPELQYVRVLASTTQKGKDIKESDSKKNNDDEDNLPLTVTLQVTRKQALALAQIEQLEKAHLELVFRGTNQEANVFLEQQKKIIEEQLQNDSSSNSDTAIQYNNSAEVNTNTEQNVSGKQNAEEKSTTETGQNTIGAGDKNE</sequence>
<dbReference type="CDD" id="cd11614">
    <property type="entry name" value="SAF_CpaB_FlgA_like"/>
    <property type="match status" value="1"/>
</dbReference>
<dbReference type="AlphaFoldDB" id="A0A7I8DIY9"/>
<dbReference type="Proteomes" id="UP000515703">
    <property type="component" value="Chromosome"/>
</dbReference>
<feature type="compositionally biased region" description="Polar residues" evidence="1">
    <location>
        <begin position="244"/>
        <end position="274"/>
    </location>
</feature>
<keyword evidence="2" id="KW-0472">Membrane</keyword>
<reference evidence="4 5" key="1">
    <citation type="submission" date="2020-08" db="EMBL/GenBank/DDBJ databases">
        <title>Draft genome sequencing of an Anaerocolumna strain isolated from anoxic soil subjected to BSD treatment.</title>
        <authorList>
            <person name="Uek A."/>
            <person name="Tonouchi A."/>
        </authorList>
    </citation>
    <scope>NUCLEOTIDE SEQUENCE [LARGE SCALE GENOMIC DNA]</scope>
    <source>
        <strain evidence="4 5">CTTW</strain>
    </source>
</reference>
<name>A0A7I8DIY9_9FIRM</name>
<keyword evidence="2" id="KW-1133">Transmembrane helix</keyword>
<dbReference type="InterPro" id="IPR031571">
    <property type="entry name" value="RcpC_dom"/>
</dbReference>
<evidence type="ECO:0000256" key="2">
    <source>
        <dbReference type="SAM" id="Phobius"/>
    </source>
</evidence>
<accession>A0A7I8DIY9</accession>
<evidence type="ECO:0000313" key="4">
    <source>
        <dbReference type="EMBL" id="BCJ98399.1"/>
    </source>
</evidence>
<evidence type="ECO:0000259" key="3">
    <source>
        <dbReference type="Pfam" id="PF16976"/>
    </source>
</evidence>
<keyword evidence="2" id="KW-0812">Transmembrane</keyword>
<protein>
    <submittedName>
        <fullName evidence="4">Flp pilus assembly protein CpaB</fullName>
    </submittedName>
</protein>
<evidence type="ECO:0000313" key="5">
    <source>
        <dbReference type="Proteomes" id="UP000515703"/>
    </source>
</evidence>
<feature type="region of interest" description="Disordered" evidence="1">
    <location>
        <begin position="242"/>
        <end position="296"/>
    </location>
</feature>
<proteinExistence type="predicted"/>
<dbReference type="EMBL" id="AP023368">
    <property type="protein sequence ID" value="BCJ98399.1"/>
    <property type="molecule type" value="Genomic_DNA"/>
</dbReference>
<feature type="domain" description="Flp pilus assembly protein RcpC/CpaB" evidence="3">
    <location>
        <begin position="118"/>
        <end position="216"/>
    </location>
</feature>